<reference evidence="3" key="1">
    <citation type="submission" date="2020-01" db="EMBL/GenBank/DDBJ databases">
        <authorList>
            <person name="Mishra B."/>
        </authorList>
    </citation>
    <scope>NUCLEOTIDE SEQUENCE [LARGE SCALE GENOMIC DNA]</scope>
</reference>
<dbReference type="AlphaFoldDB" id="A0A6D2HFQ3"/>
<organism evidence="3 4">
    <name type="scientific">Microthlaspi erraticum</name>
    <dbReference type="NCBI Taxonomy" id="1685480"/>
    <lineage>
        <taxon>Eukaryota</taxon>
        <taxon>Viridiplantae</taxon>
        <taxon>Streptophyta</taxon>
        <taxon>Embryophyta</taxon>
        <taxon>Tracheophyta</taxon>
        <taxon>Spermatophyta</taxon>
        <taxon>Magnoliopsida</taxon>
        <taxon>eudicotyledons</taxon>
        <taxon>Gunneridae</taxon>
        <taxon>Pentapetalae</taxon>
        <taxon>rosids</taxon>
        <taxon>malvids</taxon>
        <taxon>Brassicales</taxon>
        <taxon>Brassicaceae</taxon>
        <taxon>Coluteocarpeae</taxon>
        <taxon>Microthlaspi</taxon>
    </lineage>
</organism>
<dbReference type="Pfam" id="PF03078">
    <property type="entry name" value="ATHILA"/>
    <property type="match status" value="1"/>
</dbReference>
<feature type="compositionally biased region" description="Basic and acidic residues" evidence="1">
    <location>
        <begin position="123"/>
        <end position="142"/>
    </location>
</feature>
<feature type="domain" description="Arabidopsis retrotransposon Orf1 C-terminal" evidence="2">
    <location>
        <begin position="27"/>
        <end position="199"/>
    </location>
</feature>
<evidence type="ECO:0000256" key="1">
    <source>
        <dbReference type="SAM" id="MobiDB-lite"/>
    </source>
</evidence>
<protein>
    <recommendedName>
        <fullName evidence="2">Arabidopsis retrotransposon Orf1 C-terminal domain-containing protein</fullName>
    </recommendedName>
</protein>
<comment type="caution">
    <text evidence="3">The sequence shown here is derived from an EMBL/GenBank/DDBJ whole genome shotgun (WGS) entry which is preliminary data.</text>
</comment>
<evidence type="ECO:0000313" key="4">
    <source>
        <dbReference type="Proteomes" id="UP000467841"/>
    </source>
</evidence>
<feature type="region of interest" description="Disordered" evidence="1">
    <location>
        <begin position="123"/>
        <end position="145"/>
    </location>
</feature>
<dbReference type="InterPro" id="IPR004312">
    <property type="entry name" value="ATHILA_Orf1_C"/>
</dbReference>
<dbReference type="Proteomes" id="UP000467841">
    <property type="component" value="Unassembled WGS sequence"/>
</dbReference>
<gene>
    <name evidence="3" type="ORF">MERR_LOCUS2077</name>
</gene>
<sequence length="238" mass="27003">MAIVMVNSFLHIMRNAELSYDQGKIKEAHLVIGSMITPILLASKVKLPAPSHPPLFMDVPYLNKTWFLRGTHEGKHIYRFEHPTYGISKVLLPNADLTDTKTREGILFLPNADQLFMDGGDTAVEREEGRDRGETSERRPDELGELDFTPYNADGSVPAIVKAHEHINLLQKWCKKQDDVIKKLTDTVNVLKEKLSCKSPNATKAASPTKILSNLRQFAEVRTFRYSFEDFHCFVCLC</sequence>
<keyword evidence="4" id="KW-1185">Reference proteome</keyword>
<proteinExistence type="predicted"/>
<evidence type="ECO:0000259" key="2">
    <source>
        <dbReference type="Pfam" id="PF03078"/>
    </source>
</evidence>
<name>A0A6D2HFQ3_9BRAS</name>
<dbReference type="EMBL" id="CACVBM020000122">
    <property type="protein sequence ID" value="CAA7014842.1"/>
    <property type="molecule type" value="Genomic_DNA"/>
</dbReference>
<evidence type="ECO:0000313" key="3">
    <source>
        <dbReference type="EMBL" id="CAA7014842.1"/>
    </source>
</evidence>
<accession>A0A6D2HFQ3</accession>